<protein>
    <submittedName>
        <fullName evidence="1">Nucleotidyl transferase AbiEii toxin, Type IV TA system</fullName>
    </submittedName>
</protein>
<gene>
    <name evidence="1" type="ORF">SAMN02745190_00675</name>
</gene>
<dbReference type="Proteomes" id="UP000184404">
    <property type="component" value="Unassembled WGS sequence"/>
</dbReference>
<evidence type="ECO:0000313" key="2">
    <source>
        <dbReference type="Proteomes" id="UP000184404"/>
    </source>
</evidence>
<dbReference type="Pfam" id="PF08843">
    <property type="entry name" value="AbiEii"/>
    <property type="match status" value="1"/>
</dbReference>
<proteinExistence type="predicted"/>
<keyword evidence="2" id="KW-1185">Reference proteome</keyword>
<keyword evidence="1" id="KW-0808">Transferase</keyword>
<reference evidence="1 2" key="1">
    <citation type="submission" date="2016-11" db="EMBL/GenBank/DDBJ databases">
        <authorList>
            <person name="Jaros S."/>
            <person name="Januszkiewicz K."/>
            <person name="Wedrychowicz H."/>
        </authorList>
    </citation>
    <scope>NUCLEOTIDE SEQUENCE [LARGE SCALE GENOMIC DNA]</scope>
    <source>
        <strain evidence="1 2">DSM 10502</strain>
    </source>
</reference>
<dbReference type="GO" id="GO:0016740">
    <property type="term" value="F:transferase activity"/>
    <property type="evidence" value="ECO:0007669"/>
    <property type="project" value="UniProtKB-KW"/>
</dbReference>
<name>A0A1M4UIU5_9FIRM</name>
<dbReference type="EMBL" id="FQUG01000003">
    <property type="protein sequence ID" value="SHE56574.1"/>
    <property type="molecule type" value="Genomic_DNA"/>
</dbReference>
<dbReference type="InterPro" id="IPR014942">
    <property type="entry name" value="AbiEii"/>
</dbReference>
<dbReference type="RefSeq" id="WP_072934786.1">
    <property type="nucleotide sequence ID" value="NZ_FQUG01000003.1"/>
</dbReference>
<dbReference type="AlphaFoldDB" id="A0A1M4UIU5"/>
<sequence>MNLHKHERDFKDLKELAASFIGIPSVAVGRDYYIVMLLKKLSDSAFAEDCVFKGGTSLSKCYPGSIERFSEDIDLTYIPQEELGNKQYDRRLKQVEKVMTEGFRLEKIVEERNDRNKSAFVWFDDSDSVNGRIKLEIGSKVRPEPYRPMKVKTYIQEYLESQQLDEEVKNFGLTEVTVNALAIERTFLDKVMSVKRHAFCGTLSEKIRHVYDVTRLFNLTEIQAFLANTDELKRLFKLTKETDSFYLQKRNLPEDYTPLGPYGFSTWRERFDEKAKQSYEVLHESLLYTNEKQDFNKAMETFTELDRLFDSIGE</sequence>
<dbReference type="STRING" id="1123243.SAMN02745190_00675"/>
<evidence type="ECO:0000313" key="1">
    <source>
        <dbReference type="EMBL" id="SHE56574.1"/>
    </source>
</evidence>
<dbReference type="Gene3D" id="3.10.450.620">
    <property type="entry name" value="JHP933, nucleotidyltransferase-like core domain"/>
    <property type="match status" value="1"/>
</dbReference>
<accession>A0A1M4UIU5</accession>
<dbReference type="OrthoDB" id="9780929at2"/>
<organism evidence="1 2">
    <name type="scientific">Schwartzia succinivorans DSM 10502</name>
    <dbReference type="NCBI Taxonomy" id="1123243"/>
    <lineage>
        <taxon>Bacteria</taxon>
        <taxon>Bacillati</taxon>
        <taxon>Bacillota</taxon>
        <taxon>Negativicutes</taxon>
        <taxon>Selenomonadales</taxon>
        <taxon>Selenomonadaceae</taxon>
        <taxon>Schwartzia</taxon>
    </lineage>
</organism>